<dbReference type="PROSITE" id="PS52015">
    <property type="entry name" value="TONB_CTD"/>
    <property type="match status" value="1"/>
</dbReference>
<dbReference type="InterPro" id="IPR037682">
    <property type="entry name" value="TonB_C"/>
</dbReference>
<sequence>MMAALDTWLASAVELMLIVTIVCCAILLMHSKLLKRLGAHYTYLLWLIVPLLFAVELAQLLMPQLYASILPDTLAEPMQRFTVVASNGLTSQLGSLEPLVWVLTCIYVVGVAWQVSKLVYQQGKQSALLQRATDSTANSATSAAIIDTTAVHSMLANANNAITVLVSEQVTTPMLMGQVKPVIVLPTSFYQLSKAQQQAVLEHELFHFKRKDPLCNGLAYLLASLLWFNPITWMAYKRFRDDQELSCDAQVTADMSAESKIAYSRALLAYSQHAPMSMLQTHYGDKTILKERILQMKQQHGKRTGMLLGLTAVLGLSAMLINPTVVAGGDNKSHVAGPKAGSVYPKMRIEPKYPAQAAKEGINGFVQMSFDITPAGMVTNVAVIKSSSQGMFDASAVEALRQWQYETSAKGQKGAQVQIDFVMHQPDASVERIEVYQAH</sequence>
<dbReference type="InterPro" id="IPR052173">
    <property type="entry name" value="Beta-lactam_resp_regulator"/>
</dbReference>
<keyword evidence="3 5" id="KW-1133">Transmembrane helix</keyword>
<keyword evidence="5" id="KW-0997">Cell inner membrane</keyword>
<evidence type="ECO:0000256" key="5">
    <source>
        <dbReference type="RuleBase" id="RU362123"/>
    </source>
</evidence>
<keyword evidence="5" id="KW-0653">Protein transport</keyword>
<keyword evidence="5" id="KW-0735">Signal-anchor</keyword>
<proteinExistence type="inferred from homology"/>
<dbReference type="RefSeq" id="WP_130598995.1">
    <property type="nucleotide sequence ID" value="NZ_CP036200.1"/>
</dbReference>
<dbReference type="InterPro" id="IPR008756">
    <property type="entry name" value="Peptidase_M56"/>
</dbReference>
<dbReference type="GO" id="GO:0031992">
    <property type="term" value="F:energy transducer activity"/>
    <property type="evidence" value="ECO:0007669"/>
    <property type="project" value="InterPro"/>
</dbReference>
<feature type="transmembrane region" description="Helical" evidence="5">
    <location>
        <begin position="41"/>
        <end position="62"/>
    </location>
</feature>
<dbReference type="InterPro" id="IPR003538">
    <property type="entry name" value="TonB"/>
</dbReference>
<dbReference type="Gene3D" id="3.30.2420.10">
    <property type="entry name" value="TonB"/>
    <property type="match status" value="1"/>
</dbReference>
<feature type="transmembrane region" description="Helical" evidence="5">
    <location>
        <begin position="12"/>
        <end position="29"/>
    </location>
</feature>
<evidence type="ECO:0000259" key="6">
    <source>
        <dbReference type="PROSITE" id="PS52015"/>
    </source>
</evidence>
<keyword evidence="5" id="KW-0813">Transport</keyword>
<keyword evidence="8" id="KW-1185">Reference proteome</keyword>
<comment type="caution">
    <text evidence="5">Lacks conserved residue(s) required for the propagation of feature annotation.</text>
</comment>
<evidence type="ECO:0000256" key="4">
    <source>
        <dbReference type="ARBA" id="ARBA00023136"/>
    </source>
</evidence>
<keyword evidence="2 5" id="KW-0812">Transmembrane</keyword>
<keyword evidence="5" id="KW-1003">Cell membrane</keyword>
<feature type="transmembrane region" description="Helical" evidence="5">
    <location>
        <begin position="99"/>
        <end position="120"/>
    </location>
</feature>
<comment type="subcellular location">
    <subcellularLocation>
        <location evidence="5">Cell inner membrane</location>
        <topology evidence="5">Single-pass membrane protein</topology>
        <orientation evidence="5">Periplasmic side</orientation>
    </subcellularLocation>
    <subcellularLocation>
        <location evidence="1">Membrane</location>
        <topology evidence="1">Single-pass membrane protein</topology>
    </subcellularLocation>
</comment>
<keyword evidence="4 5" id="KW-0472">Membrane</keyword>
<organism evidence="7 8">
    <name type="scientific">Shewanella maritima</name>
    <dbReference type="NCBI Taxonomy" id="2520507"/>
    <lineage>
        <taxon>Bacteria</taxon>
        <taxon>Pseudomonadati</taxon>
        <taxon>Pseudomonadota</taxon>
        <taxon>Gammaproteobacteria</taxon>
        <taxon>Alteromonadales</taxon>
        <taxon>Shewanellaceae</taxon>
        <taxon>Shewanella</taxon>
    </lineage>
</organism>
<dbReference type="Proteomes" id="UP000291106">
    <property type="component" value="Chromosome"/>
</dbReference>
<dbReference type="SUPFAM" id="SSF74653">
    <property type="entry name" value="TolA/TonB C-terminal domain"/>
    <property type="match status" value="1"/>
</dbReference>
<dbReference type="PRINTS" id="PR01374">
    <property type="entry name" value="TONBPROTEIN"/>
</dbReference>
<comment type="function">
    <text evidence="5">Interacts with outer membrane receptor proteins that carry out high-affinity binding and energy dependent uptake into the periplasmic space of specific substrates. It could act to transduce energy from the cytoplasmic membrane to specific energy-requiring processes in the outer membrane, resulting in the release into the periplasm of ligands bound by these outer membrane proteins.</text>
</comment>
<comment type="similarity">
    <text evidence="5">Belongs to the TonB family.</text>
</comment>
<dbReference type="Pfam" id="PF05569">
    <property type="entry name" value="Peptidase_M56"/>
    <property type="match status" value="1"/>
</dbReference>
<protein>
    <recommendedName>
        <fullName evidence="5">Protein TonB</fullName>
    </recommendedName>
</protein>
<dbReference type="EMBL" id="CP036200">
    <property type="protein sequence ID" value="QBF82653.1"/>
    <property type="molecule type" value="Genomic_DNA"/>
</dbReference>
<dbReference type="GO" id="GO:0015891">
    <property type="term" value="P:siderophore transport"/>
    <property type="evidence" value="ECO:0007669"/>
    <property type="project" value="InterPro"/>
</dbReference>
<reference evidence="7 8" key="1">
    <citation type="submission" date="2019-02" db="EMBL/GenBank/DDBJ databases">
        <title>Shewanella sp. D4-2 isolated from Dokdo Island.</title>
        <authorList>
            <person name="Baek K."/>
        </authorList>
    </citation>
    <scope>NUCLEOTIDE SEQUENCE [LARGE SCALE GENOMIC DNA]</scope>
    <source>
        <strain evidence="7 8">D4-2</strain>
    </source>
</reference>
<feature type="transmembrane region" description="Helical" evidence="5">
    <location>
        <begin position="218"/>
        <end position="236"/>
    </location>
</feature>
<evidence type="ECO:0000256" key="1">
    <source>
        <dbReference type="ARBA" id="ARBA00004167"/>
    </source>
</evidence>
<dbReference type="GO" id="GO:0015031">
    <property type="term" value="P:protein transport"/>
    <property type="evidence" value="ECO:0007669"/>
    <property type="project" value="UniProtKB-UniRule"/>
</dbReference>
<dbReference type="Pfam" id="PF03544">
    <property type="entry name" value="TonB_C"/>
    <property type="match status" value="1"/>
</dbReference>
<dbReference type="GO" id="GO:0055085">
    <property type="term" value="P:transmembrane transport"/>
    <property type="evidence" value="ECO:0007669"/>
    <property type="project" value="InterPro"/>
</dbReference>
<evidence type="ECO:0000256" key="2">
    <source>
        <dbReference type="ARBA" id="ARBA00022692"/>
    </source>
</evidence>
<dbReference type="PANTHER" id="PTHR34978">
    <property type="entry name" value="POSSIBLE SENSOR-TRANSDUCER PROTEIN BLAR"/>
    <property type="match status" value="1"/>
</dbReference>
<evidence type="ECO:0000313" key="8">
    <source>
        <dbReference type="Proteomes" id="UP000291106"/>
    </source>
</evidence>
<dbReference type="CDD" id="cd07341">
    <property type="entry name" value="M56_BlaR1_MecR1_like"/>
    <property type="match status" value="1"/>
</dbReference>
<dbReference type="KEGG" id="smai:EXU30_08095"/>
<dbReference type="AlphaFoldDB" id="A0A411PGH0"/>
<evidence type="ECO:0000256" key="3">
    <source>
        <dbReference type="ARBA" id="ARBA00022989"/>
    </source>
</evidence>
<dbReference type="PANTHER" id="PTHR34978:SF3">
    <property type="entry name" value="SLR0241 PROTEIN"/>
    <property type="match status" value="1"/>
</dbReference>
<dbReference type="GO" id="GO:0030288">
    <property type="term" value="C:outer membrane-bounded periplasmic space"/>
    <property type="evidence" value="ECO:0007669"/>
    <property type="project" value="InterPro"/>
</dbReference>
<dbReference type="NCBIfam" id="TIGR01352">
    <property type="entry name" value="tonB_Cterm"/>
    <property type="match status" value="1"/>
</dbReference>
<feature type="domain" description="TonB C-terminal" evidence="6">
    <location>
        <begin position="338"/>
        <end position="434"/>
    </location>
</feature>
<accession>A0A411PGH0</accession>
<evidence type="ECO:0000313" key="7">
    <source>
        <dbReference type="EMBL" id="QBF82653.1"/>
    </source>
</evidence>
<dbReference type="OrthoDB" id="1628901at2"/>
<dbReference type="GO" id="GO:0005886">
    <property type="term" value="C:plasma membrane"/>
    <property type="evidence" value="ECO:0007669"/>
    <property type="project" value="UniProtKB-SubCell"/>
</dbReference>
<gene>
    <name evidence="7" type="ORF">EXU30_08095</name>
</gene>
<name>A0A411PGH0_9GAMM</name>
<dbReference type="InterPro" id="IPR006260">
    <property type="entry name" value="TonB/TolA_C"/>
</dbReference>